<evidence type="ECO:0008006" key="11">
    <source>
        <dbReference type="Google" id="ProtNLM"/>
    </source>
</evidence>
<dbReference type="EMBL" id="CAKOGL010000027">
    <property type="protein sequence ID" value="CAH2104512.1"/>
    <property type="molecule type" value="Genomic_DNA"/>
</dbReference>
<comment type="subcellular location">
    <subcellularLocation>
        <location evidence="1">Cell projection</location>
        <location evidence="1">Cilium</location>
        <location evidence="1">Flagellum</location>
    </subcellularLocation>
    <subcellularLocation>
        <location evidence="2">Cytoplasm</location>
        <location evidence="2">Cytoskeleton</location>
        <location evidence="2">Cilium axoneme</location>
    </subcellularLocation>
</comment>
<dbReference type="AlphaFoldDB" id="A0AAU9V3A4"/>
<dbReference type="GO" id="GO:0005930">
    <property type="term" value="C:axoneme"/>
    <property type="evidence" value="ECO:0007669"/>
    <property type="project" value="UniProtKB-SubCell"/>
</dbReference>
<keyword evidence="8" id="KW-0966">Cell projection</keyword>
<dbReference type="GO" id="GO:0031514">
    <property type="term" value="C:motile cilium"/>
    <property type="evidence" value="ECO:0007669"/>
    <property type="project" value="UniProtKB-SubCell"/>
</dbReference>
<dbReference type="SMART" id="SM00698">
    <property type="entry name" value="MORN"/>
    <property type="match status" value="9"/>
</dbReference>
<evidence type="ECO:0000256" key="5">
    <source>
        <dbReference type="ARBA" id="ARBA00022846"/>
    </source>
</evidence>
<keyword evidence="10" id="KW-1185">Reference proteome</keyword>
<evidence type="ECO:0000256" key="2">
    <source>
        <dbReference type="ARBA" id="ARBA00004430"/>
    </source>
</evidence>
<evidence type="ECO:0000256" key="4">
    <source>
        <dbReference type="ARBA" id="ARBA00022737"/>
    </source>
</evidence>
<organism evidence="9 10">
    <name type="scientific">Euphydryas editha</name>
    <name type="common">Edith's checkerspot</name>
    <dbReference type="NCBI Taxonomy" id="104508"/>
    <lineage>
        <taxon>Eukaryota</taxon>
        <taxon>Metazoa</taxon>
        <taxon>Ecdysozoa</taxon>
        <taxon>Arthropoda</taxon>
        <taxon>Hexapoda</taxon>
        <taxon>Insecta</taxon>
        <taxon>Pterygota</taxon>
        <taxon>Neoptera</taxon>
        <taxon>Endopterygota</taxon>
        <taxon>Lepidoptera</taxon>
        <taxon>Glossata</taxon>
        <taxon>Ditrysia</taxon>
        <taxon>Papilionoidea</taxon>
        <taxon>Nymphalidae</taxon>
        <taxon>Nymphalinae</taxon>
        <taxon>Euphydryas</taxon>
    </lineage>
</organism>
<evidence type="ECO:0000256" key="7">
    <source>
        <dbReference type="ARBA" id="ARBA00023212"/>
    </source>
</evidence>
<keyword evidence="6" id="KW-0969">Cilium</keyword>
<dbReference type="Proteomes" id="UP001153954">
    <property type="component" value="Unassembled WGS sequence"/>
</dbReference>
<evidence type="ECO:0000256" key="6">
    <source>
        <dbReference type="ARBA" id="ARBA00023069"/>
    </source>
</evidence>
<dbReference type="PANTHER" id="PTHR46613">
    <property type="entry name" value="RADIAL SPOKE HEAD 10 HOMOLOG B-RELATED"/>
    <property type="match status" value="1"/>
</dbReference>
<gene>
    <name evidence="9" type="ORF">EEDITHA_LOCUS18879</name>
</gene>
<keyword evidence="5" id="KW-0282">Flagellum</keyword>
<accession>A0AAU9V3A4</accession>
<evidence type="ECO:0000256" key="3">
    <source>
        <dbReference type="ARBA" id="ARBA00022490"/>
    </source>
</evidence>
<protein>
    <recommendedName>
        <fullName evidence="11">Radial spoke head 10 homolog B</fullName>
    </recommendedName>
</protein>
<sequence length="703" mass="80555">MFYVDSQKTLTRRESSLILPKQYQRNEDIEFEILPSVRVQSTTHLTGESGVALAQRPIGSVRKEIITALFEFMLDNIVESWEVIEKQKNEDLNSDLPKTPSDVISCSKKKKAAGVKRSKTKKSRSNIEIHDSSQCDDLLQLCWWSAPDEKAVIRFRNGNVYEGNISMKCMHGEGRYQWSDGTVYFGQFRDNQIIGKGIIEWKDDTWYEGDFAGNLRHGKGLYVNSRNQCSYSGSWHYGTKHGQGIVNYSGSSKNLYDGEWVNNIRHGFGSREYCKQSGYKGEWANYIREGKGLMIWPNHDFYRGEWKNGIMSGYGVYIWGAYYNNSMSCPSLCAYRGFWEKGKRNGYGVLNLGLGLGSFYKGEFKNNKKHGAGRFVTNNGLLIQHKHLFFDDNICHINTKIQEDEISDNNNTHTVLQEPYTFDICDSAVGLVYHIEQGIKNIDKQSEIRAAIINDFIGTNRLAKSVSCVRKEDTNSGNGELDFEDLIKFEVNALIARKLYAKRHLPDKKPDSMIGKAFRMFMEKDILPGAGRKRGKLVEGYGNFVPLRGLYKLYCSLGEPCTIRTFLCAIRQSPHYCDEPQTLLVEEDPATTGWNAYIFGNDMSFITNEPFEDNMQKLRPKLKLFNLSNLTNKSIIKIYSLLFPHICEKDKILDLNIEITFFEFFEAFIICVEESIRVNIEENFLQETLTLSTNADVLLTKTK</sequence>
<evidence type="ECO:0000313" key="9">
    <source>
        <dbReference type="EMBL" id="CAH2104512.1"/>
    </source>
</evidence>
<comment type="caution">
    <text evidence="9">The sequence shown here is derived from an EMBL/GenBank/DDBJ whole genome shotgun (WGS) entry which is preliminary data.</text>
</comment>
<evidence type="ECO:0000256" key="8">
    <source>
        <dbReference type="ARBA" id="ARBA00023273"/>
    </source>
</evidence>
<dbReference type="Pfam" id="PF02493">
    <property type="entry name" value="MORN"/>
    <property type="match status" value="9"/>
</dbReference>
<dbReference type="Gene3D" id="2.20.110.10">
    <property type="entry name" value="Histone H3 K4-specific methyltransferase SET7/9 N-terminal domain"/>
    <property type="match status" value="3"/>
</dbReference>
<name>A0AAU9V3A4_EUPED</name>
<dbReference type="InterPro" id="IPR003409">
    <property type="entry name" value="MORN"/>
</dbReference>
<evidence type="ECO:0000313" key="10">
    <source>
        <dbReference type="Proteomes" id="UP001153954"/>
    </source>
</evidence>
<proteinExistence type="predicted"/>
<keyword evidence="4" id="KW-0677">Repeat</keyword>
<keyword evidence="3" id="KW-0963">Cytoplasm</keyword>
<evidence type="ECO:0000256" key="1">
    <source>
        <dbReference type="ARBA" id="ARBA00004230"/>
    </source>
</evidence>
<dbReference type="PANTHER" id="PTHR46613:SF1">
    <property type="entry name" value="RADIAL SPOKE HEAD 10 HOMOLOG B-RELATED"/>
    <property type="match status" value="1"/>
</dbReference>
<reference evidence="9" key="1">
    <citation type="submission" date="2022-03" db="EMBL/GenBank/DDBJ databases">
        <authorList>
            <person name="Tunstrom K."/>
        </authorList>
    </citation>
    <scope>NUCLEOTIDE SEQUENCE</scope>
</reference>
<dbReference type="SUPFAM" id="SSF82185">
    <property type="entry name" value="Histone H3 K4-specific methyltransferase SET7/9 N-terminal domain"/>
    <property type="match status" value="2"/>
</dbReference>
<keyword evidence="7" id="KW-0206">Cytoskeleton</keyword>